<proteinExistence type="predicted"/>
<dbReference type="AlphaFoldDB" id="A0A329E974"/>
<evidence type="ECO:0000313" key="2">
    <source>
        <dbReference type="EMBL" id="RAS64305.1"/>
    </source>
</evidence>
<dbReference type="Pfam" id="PF13560">
    <property type="entry name" value="HTH_31"/>
    <property type="match status" value="1"/>
</dbReference>
<accession>A0A329E974</accession>
<dbReference type="GO" id="GO:0003677">
    <property type="term" value="F:DNA binding"/>
    <property type="evidence" value="ECO:0007669"/>
    <property type="project" value="InterPro"/>
</dbReference>
<evidence type="ECO:0000259" key="1">
    <source>
        <dbReference type="PROSITE" id="PS50943"/>
    </source>
</evidence>
<dbReference type="Gene3D" id="1.10.260.40">
    <property type="entry name" value="lambda repressor-like DNA-binding domains"/>
    <property type="match status" value="1"/>
</dbReference>
<dbReference type="InterPro" id="IPR010982">
    <property type="entry name" value="Lambda_DNA-bd_dom_sf"/>
</dbReference>
<comment type="caution">
    <text evidence="2">The sequence shown here is derived from an EMBL/GenBank/DDBJ whole genome shotgun (WGS) entry which is preliminary data.</text>
</comment>
<dbReference type="Proteomes" id="UP000248729">
    <property type="component" value="Unassembled WGS sequence"/>
</dbReference>
<gene>
    <name evidence="2" type="ORF">DET48_11091</name>
</gene>
<organism evidence="2 3">
    <name type="scientific">Vibrio diazotrophicus</name>
    <dbReference type="NCBI Taxonomy" id="685"/>
    <lineage>
        <taxon>Bacteria</taxon>
        <taxon>Pseudomonadati</taxon>
        <taxon>Pseudomonadota</taxon>
        <taxon>Gammaproteobacteria</taxon>
        <taxon>Vibrionales</taxon>
        <taxon>Vibrionaceae</taxon>
        <taxon>Vibrio</taxon>
    </lineage>
</organism>
<dbReference type="SUPFAM" id="SSF47413">
    <property type="entry name" value="lambda repressor-like DNA-binding domains"/>
    <property type="match status" value="1"/>
</dbReference>
<dbReference type="PROSITE" id="PS50943">
    <property type="entry name" value="HTH_CROC1"/>
    <property type="match status" value="1"/>
</dbReference>
<dbReference type="CDD" id="cd00093">
    <property type="entry name" value="HTH_XRE"/>
    <property type="match status" value="1"/>
</dbReference>
<evidence type="ECO:0000313" key="3">
    <source>
        <dbReference type="Proteomes" id="UP000248729"/>
    </source>
</evidence>
<name>A0A329E974_VIBDI</name>
<sequence length="117" mass="13600">MSTFCFFFAIMDISVSIWSLRMNFTLLDDTDVSQAYAAYLRELRKQAKLSRVALAERSCVPAATIKKFELTGQISFRQLLLLWQTLDSLERLYQLTQSNKERTTMPTSIDEVLKDEF</sequence>
<feature type="domain" description="HTH cro/C1-type" evidence="1">
    <location>
        <begin position="40"/>
        <end position="69"/>
    </location>
</feature>
<protein>
    <submittedName>
        <fullName evidence="2">Helix-turn-helix protein</fullName>
    </submittedName>
</protein>
<reference evidence="2 3" key="1">
    <citation type="submission" date="2018-06" db="EMBL/GenBank/DDBJ databases">
        <title>Freshwater and sediment microbial communities from various areas in North America, analyzing microbe dynamics in response to fracking.</title>
        <authorList>
            <person name="Lamendella R."/>
        </authorList>
    </citation>
    <scope>NUCLEOTIDE SEQUENCE [LARGE SCALE GENOMIC DNA]</scope>
    <source>
        <strain evidence="2 3">99A</strain>
    </source>
</reference>
<dbReference type="InterPro" id="IPR001387">
    <property type="entry name" value="Cro/C1-type_HTH"/>
</dbReference>
<dbReference type="EMBL" id="QLTR01000010">
    <property type="protein sequence ID" value="RAS64305.1"/>
    <property type="molecule type" value="Genomic_DNA"/>
</dbReference>